<feature type="transmembrane region" description="Helical" evidence="12">
    <location>
        <begin position="60"/>
        <end position="80"/>
    </location>
</feature>
<comment type="subcellular location">
    <subcellularLocation>
        <location evidence="1 12">Cell membrane</location>
        <topology evidence="1 12">Multi-pass membrane protein</topology>
    </subcellularLocation>
</comment>
<reference evidence="14" key="2">
    <citation type="submission" date="2025-08" db="UniProtKB">
        <authorList>
            <consortium name="Ensembl"/>
        </authorList>
    </citation>
    <scope>IDENTIFICATION</scope>
</reference>
<evidence type="ECO:0000256" key="3">
    <source>
        <dbReference type="ARBA" id="ARBA00022606"/>
    </source>
</evidence>
<evidence type="ECO:0000256" key="5">
    <source>
        <dbReference type="ARBA" id="ARBA00022725"/>
    </source>
</evidence>
<accession>A0A452H6K5</accession>
<dbReference type="GO" id="GO:0004930">
    <property type="term" value="F:G protein-coupled receptor activity"/>
    <property type="evidence" value="ECO:0007669"/>
    <property type="project" value="UniProtKB-KW"/>
</dbReference>
<keyword evidence="3 12" id="KW-0716">Sensory transduction</keyword>
<dbReference type="PRINTS" id="PR00245">
    <property type="entry name" value="OLFACTORYR"/>
</dbReference>
<dbReference type="GO" id="GO:0005886">
    <property type="term" value="C:plasma membrane"/>
    <property type="evidence" value="ECO:0007669"/>
    <property type="project" value="UniProtKB-SubCell"/>
</dbReference>
<sequence>MENQTEVREFIFLGLTNVRSLQCYLFTLFLLLYMVSILGNGATVAVILAEPQLHTPMYFFLGNLSSLDIFFSTVTVPKMLAGFLSGHQTISFTSCLSQLHFFHFLGSSEAMLLAVMAYDRYVAICNPLCYTQVMSPQACLLLAGVTWATGFLHALMHTVMTSRLHFCGPNRILHFFCDIKPLLSLACSSTRLNLSLLHTVTGVIGVSPFIITLLSYLYIITFLSLKVRSWESRRKAFSTCTSHLTVIALYYGTVIFAYTHPSSGSSKGEEMIITLVYSVITPALNPLIYTRRNGEVKYATRKFITRKLFPERN</sequence>
<feature type="transmembrane region" description="Helical" evidence="12">
    <location>
        <begin position="202"/>
        <end position="225"/>
    </location>
</feature>
<keyword evidence="10 11" id="KW-0807">Transducer</keyword>
<evidence type="ECO:0000259" key="13">
    <source>
        <dbReference type="PROSITE" id="PS50262"/>
    </source>
</evidence>
<evidence type="ECO:0000256" key="10">
    <source>
        <dbReference type="ARBA" id="ARBA00023224"/>
    </source>
</evidence>
<dbReference type="InterPro" id="IPR000276">
    <property type="entry name" value="GPCR_Rhodpsn"/>
</dbReference>
<dbReference type="PROSITE" id="PS50262">
    <property type="entry name" value="G_PROTEIN_RECEP_F1_2"/>
    <property type="match status" value="1"/>
</dbReference>
<dbReference type="InterPro" id="IPR050516">
    <property type="entry name" value="Olfactory_GPCR"/>
</dbReference>
<dbReference type="PANTHER" id="PTHR26452">
    <property type="entry name" value="OLFACTORY RECEPTOR"/>
    <property type="match status" value="1"/>
</dbReference>
<evidence type="ECO:0000256" key="4">
    <source>
        <dbReference type="ARBA" id="ARBA00022692"/>
    </source>
</evidence>
<dbReference type="InterPro" id="IPR017452">
    <property type="entry name" value="GPCR_Rhodpsn_7TM"/>
</dbReference>
<dbReference type="AlphaFoldDB" id="A0A452H6K5"/>
<evidence type="ECO:0000313" key="15">
    <source>
        <dbReference type="Proteomes" id="UP000291020"/>
    </source>
</evidence>
<reference evidence="14" key="3">
    <citation type="submission" date="2025-09" db="UniProtKB">
        <authorList>
            <consortium name="Ensembl"/>
        </authorList>
    </citation>
    <scope>IDENTIFICATION</scope>
</reference>
<evidence type="ECO:0000256" key="11">
    <source>
        <dbReference type="RuleBase" id="RU000688"/>
    </source>
</evidence>
<organism evidence="14 15">
    <name type="scientific">Gopherus agassizii</name>
    <name type="common">Agassiz's desert tortoise</name>
    <dbReference type="NCBI Taxonomy" id="38772"/>
    <lineage>
        <taxon>Eukaryota</taxon>
        <taxon>Metazoa</taxon>
        <taxon>Chordata</taxon>
        <taxon>Craniata</taxon>
        <taxon>Vertebrata</taxon>
        <taxon>Euteleostomi</taxon>
        <taxon>Archelosauria</taxon>
        <taxon>Testudinata</taxon>
        <taxon>Testudines</taxon>
        <taxon>Cryptodira</taxon>
        <taxon>Durocryptodira</taxon>
        <taxon>Testudinoidea</taxon>
        <taxon>Testudinidae</taxon>
        <taxon>Gopherus</taxon>
    </lineage>
</organism>
<evidence type="ECO:0000256" key="6">
    <source>
        <dbReference type="ARBA" id="ARBA00022989"/>
    </source>
</evidence>
<evidence type="ECO:0000256" key="8">
    <source>
        <dbReference type="ARBA" id="ARBA00023136"/>
    </source>
</evidence>
<evidence type="ECO:0000256" key="1">
    <source>
        <dbReference type="ARBA" id="ARBA00004651"/>
    </source>
</evidence>
<comment type="similarity">
    <text evidence="11">Belongs to the G-protein coupled receptor 1 family.</text>
</comment>
<evidence type="ECO:0000256" key="7">
    <source>
        <dbReference type="ARBA" id="ARBA00023040"/>
    </source>
</evidence>
<dbReference type="PRINTS" id="PR00237">
    <property type="entry name" value="GPCRRHODOPSN"/>
</dbReference>
<dbReference type="Gene3D" id="1.20.1070.10">
    <property type="entry name" value="Rhodopsin 7-helix transmembrane proteins"/>
    <property type="match status" value="1"/>
</dbReference>
<dbReference type="Ensembl" id="ENSGAGT00000011836.1">
    <property type="protein sequence ID" value="ENSGAGP00000010309.1"/>
    <property type="gene ID" value="ENSGAGG00000008078.1"/>
</dbReference>
<reference evidence="15" key="1">
    <citation type="journal article" date="2017" name="PLoS ONE">
        <title>The Agassiz's desert tortoise genome provides a resource for the conservation of a threatened species.</title>
        <authorList>
            <person name="Tollis M."/>
            <person name="DeNardo D.F."/>
            <person name="Cornelius J.A."/>
            <person name="Dolby G.A."/>
            <person name="Edwards T."/>
            <person name="Henen B.T."/>
            <person name="Karl A.E."/>
            <person name="Murphy R.W."/>
            <person name="Kusumi K."/>
        </authorList>
    </citation>
    <scope>NUCLEOTIDE SEQUENCE [LARGE SCALE GENOMIC DNA]</scope>
</reference>
<dbReference type="STRING" id="38772.ENSGAGP00000010309"/>
<dbReference type="CDD" id="cd15915">
    <property type="entry name" value="7tmA_OR12D-like"/>
    <property type="match status" value="1"/>
</dbReference>
<dbReference type="Pfam" id="PF13853">
    <property type="entry name" value="7tm_4"/>
    <property type="match status" value="1"/>
</dbReference>
<evidence type="ECO:0000256" key="9">
    <source>
        <dbReference type="ARBA" id="ARBA00023170"/>
    </source>
</evidence>
<dbReference type="GO" id="GO:0004984">
    <property type="term" value="F:olfactory receptor activity"/>
    <property type="evidence" value="ECO:0007669"/>
    <property type="project" value="InterPro"/>
</dbReference>
<dbReference type="PROSITE" id="PS00237">
    <property type="entry name" value="G_PROTEIN_RECEP_F1_1"/>
    <property type="match status" value="1"/>
</dbReference>
<proteinExistence type="inferred from homology"/>
<feature type="transmembrane region" description="Helical" evidence="12">
    <location>
        <begin position="138"/>
        <end position="156"/>
    </location>
</feature>
<keyword evidence="5 12" id="KW-0552">Olfaction</keyword>
<keyword evidence="4 11" id="KW-0812">Transmembrane</keyword>
<dbReference type="Proteomes" id="UP000291020">
    <property type="component" value="Unassembled WGS sequence"/>
</dbReference>
<feature type="transmembrane region" description="Helical" evidence="12">
    <location>
        <begin position="100"/>
        <end position="118"/>
    </location>
</feature>
<evidence type="ECO:0000256" key="12">
    <source>
        <dbReference type="RuleBase" id="RU363047"/>
    </source>
</evidence>
<dbReference type="FunFam" id="1.20.1070.10:FF:000001">
    <property type="entry name" value="Olfactory receptor"/>
    <property type="match status" value="1"/>
</dbReference>
<keyword evidence="6 12" id="KW-1133">Transmembrane helix</keyword>
<dbReference type="InterPro" id="IPR000725">
    <property type="entry name" value="Olfact_rcpt"/>
</dbReference>
<keyword evidence="2 12" id="KW-1003">Cell membrane</keyword>
<keyword evidence="8 12" id="KW-0472">Membrane</keyword>
<evidence type="ECO:0000313" key="14">
    <source>
        <dbReference type="Ensembl" id="ENSGAGP00000010309.1"/>
    </source>
</evidence>
<evidence type="ECO:0000256" key="2">
    <source>
        <dbReference type="ARBA" id="ARBA00022475"/>
    </source>
</evidence>
<keyword evidence="9 11" id="KW-0675">Receptor</keyword>
<feature type="transmembrane region" description="Helical" evidence="12">
    <location>
        <begin position="24"/>
        <end position="48"/>
    </location>
</feature>
<keyword evidence="7 11" id="KW-0297">G-protein coupled receptor</keyword>
<name>A0A452H6K5_9SAUR</name>
<feature type="transmembrane region" description="Helical" evidence="12">
    <location>
        <begin position="237"/>
        <end position="259"/>
    </location>
</feature>
<protein>
    <recommendedName>
        <fullName evidence="12">Olfactory receptor</fullName>
    </recommendedName>
</protein>
<feature type="transmembrane region" description="Helical" evidence="12">
    <location>
        <begin position="271"/>
        <end position="289"/>
    </location>
</feature>
<dbReference type="SUPFAM" id="SSF81321">
    <property type="entry name" value="Family A G protein-coupled receptor-like"/>
    <property type="match status" value="1"/>
</dbReference>
<keyword evidence="15" id="KW-1185">Reference proteome</keyword>
<feature type="domain" description="G-protein coupled receptors family 1 profile" evidence="13">
    <location>
        <begin position="39"/>
        <end position="289"/>
    </location>
</feature>